<dbReference type="EMBL" id="JAMKFE010000004">
    <property type="protein sequence ID" value="MCM5679760.1"/>
    <property type="molecule type" value="Genomic_DNA"/>
</dbReference>
<keyword evidence="1" id="KW-1133">Transmembrane helix</keyword>
<evidence type="ECO:0000313" key="2">
    <source>
        <dbReference type="EMBL" id="MCM5679760.1"/>
    </source>
</evidence>
<reference evidence="2" key="1">
    <citation type="submission" date="2022-05" db="EMBL/GenBank/DDBJ databases">
        <title>Schlegelella sp. nov., isolated from mangrove soil.</title>
        <authorList>
            <person name="Liu Y."/>
            <person name="Ge X."/>
            <person name="Liu W."/>
        </authorList>
    </citation>
    <scope>NUCLEOTIDE SEQUENCE</scope>
    <source>
        <strain evidence="2">S2-27</strain>
    </source>
</reference>
<keyword evidence="3" id="KW-1185">Reference proteome</keyword>
<dbReference type="Proteomes" id="UP001165541">
    <property type="component" value="Unassembled WGS sequence"/>
</dbReference>
<protein>
    <submittedName>
        <fullName evidence="2">Uncharacterized protein</fullName>
    </submittedName>
</protein>
<keyword evidence="1" id="KW-0472">Membrane</keyword>
<comment type="caution">
    <text evidence="2">The sequence shown here is derived from an EMBL/GenBank/DDBJ whole genome shotgun (WGS) entry which is preliminary data.</text>
</comment>
<feature type="transmembrane region" description="Helical" evidence="1">
    <location>
        <begin position="39"/>
        <end position="56"/>
    </location>
</feature>
<gene>
    <name evidence="2" type="ORF">M8A51_09450</name>
</gene>
<proteinExistence type="predicted"/>
<feature type="transmembrane region" description="Helical" evidence="1">
    <location>
        <begin position="130"/>
        <end position="151"/>
    </location>
</feature>
<organism evidence="2 3">
    <name type="scientific">Caldimonas mangrovi</name>
    <dbReference type="NCBI Taxonomy" id="2944811"/>
    <lineage>
        <taxon>Bacteria</taxon>
        <taxon>Pseudomonadati</taxon>
        <taxon>Pseudomonadota</taxon>
        <taxon>Betaproteobacteria</taxon>
        <taxon>Burkholderiales</taxon>
        <taxon>Sphaerotilaceae</taxon>
        <taxon>Caldimonas</taxon>
    </lineage>
</organism>
<name>A0ABT0YM05_9BURK</name>
<evidence type="ECO:0000313" key="3">
    <source>
        <dbReference type="Proteomes" id="UP001165541"/>
    </source>
</evidence>
<accession>A0ABT0YM05</accession>
<dbReference type="RefSeq" id="WP_251777958.1">
    <property type="nucleotide sequence ID" value="NZ_JAMKFE010000004.1"/>
</dbReference>
<evidence type="ECO:0000256" key="1">
    <source>
        <dbReference type="SAM" id="Phobius"/>
    </source>
</evidence>
<feature type="transmembrane region" description="Helical" evidence="1">
    <location>
        <begin position="6"/>
        <end position="27"/>
    </location>
</feature>
<keyword evidence="1" id="KW-0812">Transmembrane</keyword>
<feature type="transmembrane region" description="Helical" evidence="1">
    <location>
        <begin position="62"/>
        <end position="79"/>
    </location>
</feature>
<feature type="transmembrane region" description="Helical" evidence="1">
    <location>
        <begin position="91"/>
        <end position="110"/>
    </location>
</feature>
<sequence length="169" mass="18225">MSEISTIGWLHTLGSLPAIPAAIYMFARDGRIVPRSRPGLLYLVAMLVGAGTVFFVTREAAGYAIAVLTLLFLLIGYGVGRLPRLGRASSYVETVSLSLTAFLLMLPTATETLRRLPAEHPLVTDLQSPLLRAVHAALLGTLVVGLTIQVLRLRRQHKASEQVGGRSPK</sequence>